<sequence>MKIVREHYPTSRLPEDLREEIGDNAMVTVTIVVEPVEGRKSDWFSRHAHIQRDHFKSTEEVNEYVRSLRDEWSHRER</sequence>
<dbReference type="AlphaFoldDB" id="A0A2D2CXQ3"/>
<name>A0A2D2CXQ3_METT3</name>
<reference evidence="2" key="1">
    <citation type="submission" date="2017-10" db="EMBL/GenBank/DDBJ databases">
        <title>Completed PacBio SMRT sequence of Methylosinus trichosporium OB3b reveals presence of a third large plasmid.</title>
        <authorList>
            <person name="Charles T.C."/>
            <person name="Lynch M.D.J."/>
            <person name="Heil J.R."/>
            <person name="Cheng J."/>
        </authorList>
    </citation>
    <scope>NUCLEOTIDE SEQUENCE [LARGE SCALE GENOMIC DNA]</scope>
    <source>
        <strain evidence="2">OB3b</strain>
    </source>
</reference>
<protein>
    <submittedName>
        <fullName evidence="1">Uncharacterized protein</fullName>
    </submittedName>
</protein>
<keyword evidence="2" id="KW-1185">Reference proteome</keyword>
<evidence type="ECO:0000313" key="1">
    <source>
        <dbReference type="EMBL" id="ATQ67505.1"/>
    </source>
</evidence>
<proteinExistence type="predicted"/>
<dbReference type="RefSeq" id="WP_003613414.1">
    <property type="nucleotide sequence ID" value="NZ_ADVE02000001.1"/>
</dbReference>
<dbReference type="EMBL" id="CP023737">
    <property type="protein sequence ID" value="ATQ67505.1"/>
    <property type="molecule type" value="Genomic_DNA"/>
</dbReference>
<dbReference type="Proteomes" id="UP000230709">
    <property type="component" value="Chromosome"/>
</dbReference>
<accession>A0A2D2CXQ3</accession>
<dbReference type="KEGG" id="mtw:CQW49_06070"/>
<dbReference type="STRING" id="595536.GCA_000178815_03944"/>
<organism evidence="1 2">
    <name type="scientific">Methylosinus trichosporium (strain ATCC 35070 / NCIMB 11131 / UNIQEM 75 / OB3b)</name>
    <dbReference type="NCBI Taxonomy" id="595536"/>
    <lineage>
        <taxon>Bacteria</taxon>
        <taxon>Pseudomonadati</taxon>
        <taxon>Pseudomonadota</taxon>
        <taxon>Alphaproteobacteria</taxon>
        <taxon>Hyphomicrobiales</taxon>
        <taxon>Methylocystaceae</taxon>
        <taxon>Methylosinus</taxon>
    </lineage>
</organism>
<evidence type="ECO:0000313" key="2">
    <source>
        <dbReference type="Proteomes" id="UP000230709"/>
    </source>
</evidence>
<gene>
    <name evidence="1" type="ORF">CQW49_06070</name>
</gene>